<dbReference type="AlphaFoldDB" id="A0A8T0I3S5"/>
<dbReference type="EMBL" id="CM026425">
    <property type="protein sequence ID" value="KAG0577579.1"/>
    <property type="molecule type" value="Genomic_DNA"/>
</dbReference>
<accession>A0A8T0I3S5</accession>
<evidence type="ECO:0000313" key="3">
    <source>
        <dbReference type="Proteomes" id="UP000822688"/>
    </source>
</evidence>
<reference evidence="2" key="1">
    <citation type="submission" date="2020-06" db="EMBL/GenBank/DDBJ databases">
        <title>WGS assembly of Ceratodon purpureus strain R40.</title>
        <authorList>
            <person name="Carey S.B."/>
            <person name="Jenkins J."/>
            <person name="Shu S."/>
            <person name="Lovell J.T."/>
            <person name="Sreedasyam A."/>
            <person name="Maumus F."/>
            <person name="Tiley G.P."/>
            <person name="Fernandez-Pozo N."/>
            <person name="Barry K."/>
            <person name="Chen C."/>
            <person name="Wang M."/>
            <person name="Lipzen A."/>
            <person name="Daum C."/>
            <person name="Saski C.A."/>
            <person name="Payton A.C."/>
            <person name="Mcbreen J.C."/>
            <person name="Conrad R.E."/>
            <person name="Kollar L.M."/>
            <person name="Olsson S."/>
            <person name="Huttunen S."/>
            <person name="Landis J.B."/>
            <person name="Wickett N.J."/>
            <person name="Johnson M.G."/>
            <person name="Rensing S.A."/>
            <person name="Grimwood J."/>
            <person name="Schmutz J."/>
            <person name="Mcdaniel S.F."/>
        </authorList>
    </citation>
    <scope>NUCLEOTIDE SEQUENCE</scope>
    <source>
        <strain evidence="2">R40</strain>
    </source>
</reference>
<organism evidence="2 3">
    <name type="scientific">Ceratodon purpureus</name>
    <name type="common">Fire moss</name>
    <name type="synonym">Dicranum purpureum</name>
    <dbReference type="NCBI Taxonomy" id="3225"/>
    <lineage>
        <taxon>Eukaryota</taxon>
        <taxon>Viridiplantae</taxon>
        <taxon>Streptophyta</taxon>
        <taxon>Embryophyta</taxon>
        <taxon>Bryophyta</taxon>
        <taxon>Bryophytina</taxon>
        <taxon>Bryopsida</taxon>
        <taxon>Dicranidae</taxon>
        <taxon>Pseudoditrichales</taxon>
        <taxon>Ditrichaceae</taxon>
        <taxon>Ceratodon</taxon>
    </lineage>
</organism>
<gene>
    <name evidence="2" type="ORF">KC19_5G166000</name>
</gene>
<proteinExistence type="predicted"/>
<feature type="chain" id="PRO_5035950032" evidence="1">
    <location>
        <begin position="19"/>
        <end position="52"/>
    </location>
</feature>
<protein>
    <submittedName>
        <fullName evidence="2">Uncharacterized protein</fullName>
    </submittedName>
</protein>
<evidence type="ECO:0000256" key="1">
    <source>
        <dbReference type="SAM" id="SignalP"/>
    </source>
</evidence>
<evidence type="ECO:0000313" key="2">
    <source>
        <dbReference type="EMBL" id="KAG0577579.1"/>
    </source>
</evidence>
<dbReference type="Proteomes" id="UP000822688">
    <property type="component" value="Chromosome 5"/>
</dbReference>
<name>A0A8T0I3S5_CERPU</name>
<sequence length="52" mass="5929">MKLIFLFCLSSLPHKCSSIPCPVCHHHRINADHSLVQYAIGRARQIPSSRQM</sequence>
<keyword evidence="3" id="KW-1185">Reference proteome</keyword>
<feature type="signal peptide" evidence="1">
    <location>
        <begin position="1"/>
        <end position="18"/>
    </location>
</feature>
<keyword evidence="1" id="KW-0732">Signal</keyword>
<comment type="caution">
    <text evidence="2">The sequence shown here is derived from an EMBL/GenBank/DDBJ whole genome shotgun (WGS) entry which is preliminary data.</text>
</comment>